<reference evidence="12 13" key="1">
    <citation type="submission" date="2024-08" db="EMBL/GenBank/DDBJ databases">
        <title>Gnathostoma spinigerum genome.</title>
        <authorList>
            <person name="Gonzalez-Bertolin B."/>
            <person name="Monzon S."/>
            <person name="Zaballos A."/>
            <person name="Jimenez P."/>
            <person name="Dekumyoy P."/>
            <person name="Varona S."/>
            <person name="Cuesta I."/>
            <person name="Sumanam S."/>
            <person name="Adisakwattana P."/>
            <person name="Gasser R.B."/>
            <person name="Hernandez-Gonzalez A."/>
            <person name="Young N.D."/>
            <person name="Perteguer M.J."/>
        </authorList>
    </citation>
    <scope>NUCLEOTIDE SEQUENCE [LARGE SCALE GENOMIC DNA]</scope>
    <source>
        <strain evidence="12">AL3</strain>
        <tissue evidence="12">Liver</tissue>
    </source>
</reference>
<dbReference type="PANTHER" id="PTHR23071">
    <property type="entry name" value="PHOSPHATIDYLINOSITOL GLYCAN"/>
    <property type="match status" value="1"/>
</dbReference>
<feature type="transmembrane region" description="Helical" evidence="11">
    <location>
        <begin position="482"/>
        <end position="503"/>
    </location>
</feature>
<feature type="transmembrane region" description="Helical" evidence="11">
    <location>
        <begin position="597"/>
        <end position="615"/>
    </location>
</feature>
<feature type="transmembrane region" description="Helical" evidence="11">
    <location>
        <begin position="698"/>
        <end position="727"/>
    </location>
</feature>
<keyword evidence="6 11" id="KW-0812">Transmembrane</keyword>
<proteinExistence type="inferred from homology"/>
<feature type="transmembrane region" description="Helical" evidence="11">
    <location>
        <begin position="658"/>
        <end position="678"/>
    </location>
</feature>
<sequence>MKFKLLDIIFLICSYLVSLLLFQHGFLLKRVELPNRSSCSDVSGDRHTCWLPAQYKRAIIVLIDALRYDFLAPYNVSNIYQPYLGHFPTVYHLLTSQEDSSALFHFRADPPTTTLQRLKAITTGSLPTFIDVSANFASSAVCEDNWIDQLVSLGRNLTMLGDDTWISLYPHQFARSHHCPSFDVADLDSVDEVIIDNIYNEMMRPEWSVLVAHFLGVDHCGHKYGPNHPEMIRKLTQMNAVLKNVTEMMEEDTVLFVMGDHGMTETGDHGGEGENEVDAALWVYSKKRLLYSPPSKLVYQVDFVPTLSLLLDFPIPYSNVGIFMETFIPLELRSLAMSANVWQMVRYAQTMVNTIPSLGWILRHFEAGQDSIEFSRQTIGRLQSTFRSSWTQFNMAFVKTGVLSLIDSFLINLLASYEISTSTFSSMLLHSAFLFLQFSVFLRGEDDFLMLALDLCLSISVLSRLVYFLASLLSFTVTLPRFLSFVLLLVHSFSLGSNSFVVFESSVVRYLAQSILLISLITAGSVDTQPTRMRITSFGFSFIRKFGTHRLLGIVVMLTILRCSTVFEACREEQQNSCVATILSIPLARAPHGFEKVLRFFVGVLFLGLTCIAFHKWLTTYVGGSIVSSLIFPVAVAIAGNWLFLWLPESTAKMFGRFSLVTAWVVYALFFTGLFHTVYASLSSKRDEIYKSSVCLLILFFLVMSLLLGDGLVPSFASLIVVVVLSLRYINDDFVLMVFLTLLTSHGFFALGHQPTFQSIPWQAAFIGVPGNFFLQFIPGFLVICHIFSCHILVSVSLPFLVSSRQRIGTMPLTQTSFLFLLLQAVKVVSVCIVAVVQRRHLMLWKIFAPNFIYEVIAFGCVSLFVLFVNCIVS</sequence>
<dbReference type="InterPro" id="IPR037675">
    <property type="entry name" value="PIG-O_N"/>
</dbReference>
<protein>
    <recommendedName>
        <fullName evidence="14">GPI ethanolamine phosphate transferase 3</fullName>
    </recommendedName>
</protein>
<organism evidence="12 13">
    <name type="scientific">Gnathostoma spinigerum</name>
    <dbReference type="NCBI Taxonomy" id="75299"/>
    <lineage>
        <taxon>Eukaryota</taxon>
        <taxon>Metazoa</taxon>
        <taxon>Ecdysozoa</taxon>
        <taxon>Nematoda</taxon>
        <taxon>Chromadorea</taxon>
        <taxon>Rhabditida</taxon>
        <taxon>Spirurina</taxon>
        <taxon>Gnathostomatomorpha</taxon>
        <taxon>Gnathostomatoidea</taxon>
        <taxon>Gnathostomatidae</taxon>
        <taxon>Gnathostoma</taxon>
    </lineage>
</organism>
<dbReference type="Proteomes" id="UP001608902">
    <property type="component" value="Unassembled WGS sequence"/>
</dbReference>
<dbReference type="GO" id="GO:0006506">
    <property type="term" value="P:GPI anchor biosynthetic process"/>
    <property type="evidence" value="ECO:0007669"/>
    <property type="project" value="UniProtKB-KW"/>
</dbReference>
<keyword evidence="5" id="KW-0808">Transferase</keyword>
<evidence type="ECO:0008006" key="14">
    <source>
        <dbReference type="Google" id="ProtNLM"/>
    </source>
</evidence>
<keyword evidence="13" id="KW-1185">Reference proteome</keyword>
<comment type="subcellular location">
    <subcellularLocation>
        <location evidence="1">Endoplasmic reticulum membrane</location>
        <topology evidence="1">Multi-pass membrane protein</topology>
    </subcellularLocation>
</comment>
<dbReference type="GO" id="GO:0016740">
    <property type="term" value="F:transferase activity"/>
    <property type="evidence" value="ECO:0007669"/>
    <property type="project" value="UniProtKB-KW"/>
</dbReference>
<dbReference type="GO" id="GO:0005789">
    <property type="term" value="C:endoplasmic reticulum membrane"/>
    <property type="evidence" value="ECO:0007669"/>
    <property type="project" value="UniProtKB-SubCell"/>
</dbReference>
<evidence type="ECO:0000256" key="6">
    <source>
        <dbReference type="ARBA" id="ARBA00022692"/>
    </source>
</evidence>
<dbReference type="EMBL" id="JBGFUD010004917">
    <property type="protein sequence ID" value="MFH4979999.1"/>
    <property type="molecule type" value="Genomic_DNA"/>
</dbReference>
<name>A0ABD6ERT5_9BILA</name>
<evidence type="ECO:0000313" key="12">
    <source>
        <dbReference type="EMBL" id="MFH4979999.1"/>
    </source>
</evidence>
<feature type="transmembrane region" description="Helical" evidence="11">
    <location>
        <begin position="423"/>
        <end position="442"/>
    </location>
</feature>
<accession>A0ABD6ERT5</accession>
<dbReference type="Pfam" id="PF01663">
    <property type="entry name" value="Phosphodiest"/>
    <property type="match status" value="1"/>
</dbReference>
<dbReference type="CDD" id="cd16023">
    <property type="entry name" value="GPI_EPT_3"/>
    <property type="match status" value="1"/>
</dbReference>
<evidence type="ECO:0000256" key="4">
    <source>
        <dbReference type="ARBA" id="ARBA00022502"/>
    </source>
</evidence>
<evidence type="ECO:0000256" key="5">
    <source>
        <dbReference type="ARBA" id="ARBA00022679"/>
    </source>
</evidence>
<keyword evidence="8 11" id="KW-1133">Transmembrane helix</keyword>
<dbReference type="SUPFAM" id="SSF53649">
    <property type="entry name" value="Alkaline phosphatase-like"/>
    <property type="match status" value="1"/>
</dbReference>
<keyword evidence="10" id="KW-0325">Glycoprotein</keyword>
<feature type="transmembrane region" description="Helical" evidence="11">
    <location>
        <begin position="621"/>
        <end position="646"/>
    </location>
</feature>
<feature type="transmembrane region" description="Helical" evidence="11">
    <location>
        <begin position="773"/>
        <end position="798"/>
    </location>
</feature>
<dbReference type="AlphaFoldDB" id="A0ABD6ERT5"/>
<dbReference type="InterPro" id="IPR017850">
    <property type="entry name" value="Alkaline_phosphatase_core_sf"/>
</dbReference>
<comment type="similarity">
    <text evidence="3">Belongs to the PIGG/PIGN/PIGO family. PIGO subfamily.</text>
</comment>
<feature type="transmembrane region" description="Helical" evidence="11">
    <location>
        <begin position="852"/>
        <end position="873"/>
    </location>
</feature>
<evidence type="ECO:0000256" key="3">
    <source>
        <dbReference type="ARBA" id="ARBA00008695"/>
    </source>
</evidence>
<gene>
    <name evidence="12" type="ORF">AB6A40_006708</name>
</gene>
<evidence type="ECO:0000256" key="2">
    <source>
        <dbReference type="ARBA" id="ARBA00004687"/>
    </source>
</evidence>
<feature type="transmembrane region" description="Helical" evidence="11">
    <location>
        <begin position="449"/>
        <end position="470"/>
    </location>
</feature>
<comment type="pathway">
    <text evidence="2">Glycolipid biosynthesis; glycosylphosphatidylinositol-anchor biosynthesis.</text>
</comment>
<evidence type="ECO:0000256" key="1">
    <source>
        <dbReference type="ARBA" id="ARBA00004477"/>
    </source>
</evidence>
<evidence type="ECO:0000313" key="13">
    <source>
        <dbReference type="Proteomes" id="UP001608902"/>
    </source>
</evidence>
<evidence type="ECO:0000256" key="8">
    <source>
        <dbReference type="ARBA" id="ARBA00022989"/>
    </source>
</evidence>
<feature type="transmembrane region" description="Helical" evidence="11">
    <location>
        <begin position="734"/>
        <end position="753"/>
    </location>
</feature>
<dbReference type="InterPro" id="IPR039524">
    <property type="entry name" value="PIGO/GPI13"/>
</dbReference>
<feature type="transmembrane region" description="Helical" evidence="11">
    <location>
        <begin position="6"/>
        <end position="28"/>
    </location>
</feature>
<evidence type="ECO:0000256" key="10">
    <source>
        <dbReference type="ARBA" id="ARBA00023180"/>
    </source>
</evidence>
<evidence type="ECO:0000256" key="7">
    <source>
        <dbReference type="ARBA" id="ARBA00022824"/>
    </source>
</evidence>
<dbReference type="InterPro" id="IPR002591">
    <property type="entry name" value="Phosphodiest/P_Trfase"/>
</dbReference>
<keyword evidence="9 11" id="KW-0472">Membrane</keyword>
<evidence type="ECO:0000256" key="11">
    <source>
        <dbReference type="SAM" id="Phobius"/>
    </source>
</evidence>
<dbReference type="Gene3D" id="3.40.720.10">
    <property type="entry name" value="Alkaline Phosphatase, subunit A"/>
    <property type="match status" value="1"/>
</dbReference>
<comment type="caution">
    <text evidence="12">The sequence shown here is derived from an EMBL/GenBank/DDBJ whole genome shotgun (WGS) entry which is preliminary data.</text>
</comment>
<feature type="transmembrane region" description="Helical" evidence="11">
    <location>
        <begin position="818"/>
        <end position="837"/>
    </location>
</feature>
<keyword evidence="4" id="KW-0337">GPI-anchor biosynthesis</keyword>
<evidence type="ECO:0000256" key="9">
    <source>
        <dbReference type="ARBA" id="ARBA00023136"/>
    </source>
</evidence>
<dbReference type="PANTHER" id="PTHR23071:SF1">
    <property type="entry name" value="GPI ETHANOLAMINE PHOSPHATE TRANSFERASE 3"/>
    <property type="match status" value="1"/>
</dbReference>
<keyword evidence="7" id="KW-0256">Endoplasmic reticulum</keyword>